<dbReference type="PIRSF" id="PIRSF005586">
    <property type="entry name" value="RNApol_RpoM"/>
    <property type="match status" value="1"/>
</dbReference>
<evidence type="ECO:0000256" key="11">
    <source>
        <dbReference type="SAM" id="MobiDB-lite"/>
    </source>
</evidence>
<keyword evidence="7 10" id="KW-0804">Transcription</keyword>
<dbReference type="AlphaFoldDB" id="A0A1A5ZVX7"/>
<sequence length="142" mass="15585">MAPPRLTSTSTSTRVSAHRIGSLLFCPACGTLLDLPKDEQDEIACHQCGRKEPASSYENLPTKTYSSPNAFPSTLRQKRALVQNKVQDGEAAKDRDPVAQEKCQKCGHIGLSYKEMQLRSADEGSTIFYKCLNCGDQTSTNN</sequence>
<dbReference type="OrthoDB" id="10056816at2759"/>
<dbReference type="GO" id="GO:0005736">
    <property type="term" value="C:RNA polymerase I complex"/>
    <property type="evidence" value="ECO:0007669"/>
    <property type="project" value="TreeGrafter"/>
</dbReference>
<dbReference type="GO" id="GO:0008270">
    <property type="term" value="F:zinc ion binding"/>
    <property type="evidence" value="ECO:0007669"/>
    <property type="project" value="UniProtKB-KW"/>
</dbReference>
<keyword evidence="5 8" id="KW-0862">Zinc</keyword>
<dbReference type="GeneID" id="28971571"/>
<evidence type="ECO:0000256" key="9">
    <source>
        <dbReference type="PIRSR" id="PIRSR005586-2"/>
    </source>
</evidence>
<dbReference type="Pfam" id="PF02150">
    <property type="entry name" value="Zn_ribbon_RPB9"/>
    <property type="match status" value="1"/>
</dbReference>
<feature type="binding site" evidence="8">
    <location>
        <position position="45"/>
    </location>
    <ligand>
        <name>Zn(2+)</name>
        <dbReference type="ChEBI" id="CHEBI:29105"/>
        <label>1</label>
    </ligand>
</feature>
<organism evidence="13">
    <name type="scientific">Kwoniella dejecticola CBS 10117</name>
    <dbReference type="NCBI Taxonomy" id="1296121"/>
    <lineage>
        <taxon>Eukaryota</taxon>
        <taxon>Fungi</taxon>
        <taxon>Dikarya</taxon>
        <taxon>Basidiomycota</taxon>
        <taxon>Agaricomycotina</taxon>
        <taxon>Tremellomycetes</taxon>
        <taxon>Tremellales</taxon>
        <taxon>Cryptococcaceae</taxon>
        <taxon>Kwoniella</taxon>
    </lineage>
</organism>
<comment type="similarity">
    <text evidence="7 10">Belongs to the archaeal rpoM/eukaryotic RPA12/RPB9/RPC11 RNA polymerase family.</text>
</comment>
<evidence type="ECO:0000313" key="13">
    <source>
        <dbReference type="EMBL" id="OBR81959.1"/>
    </source>
</evidence>
<evidence type="ECO:0000313" key="14">
    <source>
        <dbReference type="EMBL" id="WWC65252.1"/>
    </source>
</evidence>
<dbReference type="PANTHER" id="PTHR11239:SF14">
    <property type="entry name" value="DNA-DIRECTED RNA POLYMERASE I SUBUNIT RPA12"/>
    <property type="match status" value="1"/>
</dbReference>
<dbReference type="GO" id="GO:0003676">
    <property type="term" value="F:nucleic acid binding"/>
    <property type="evidence" value="ECO:0007669"/>
    <property type="project" value="InterPro"/>
</dbReference>
<keyword evidence="4 9" id="KW-0863">Zinc-finger</keyword>
<dbReference type="InterPro" id="IPR012164">
    <property type="entry name" value="Rpa12/Rpb9/Rpc10/TFS"/>
</dbReference>
<feature type="binding site" evidence="8">
    <location>
        <position position="29"/>
    </location>
    <ligand>
        <name>Zn(2+)</name>
        <dbReference type="ChEBI" id="CHEBI:29105"/>
        <label>1</label>
    </ligand>
</feature>
<keyword evidence="2 7" id="KW-0240">DNA-directed RNA polymerase</keyword>
<evidence type="ECO:0000313" key="15">
    <source>
        <dbReference type="Proteomes" id="UP000078595"/>
    </source>
</evidence>
<feature type="binding site" evidence="8">
    <location>
        <position position="106"/>
    </location>
    <ligand>
        <name>Zn(2+)</name>
        <dbReference type="ChEBI" id="CHEBI:29105"/>
        <label>2</label>
    </ligand>
</feature>
<evidence type="ECO:0000256" key="2">
    <source>
        <dbReference type="ARBA" id="ARBA00022478"/>
    </source>
</evidence>
<feature type="zinc finger region" description="C4-type" evidence="9">
    <location>
        <begin position="26"/>
        <end position="48"/>
    </location>
</feature>
<dbReference type="GO" id="GO:0003899">
    <property type="term" value="F:DNA-directed RNA polymerase activity"/>
    <property type="evidence" value="ECO:0007669"/>
    <property type="project" value="InterPro"/>
</dbReference>
<feature type="binding site" evidence="8">
    <location>
        <position position="48"/>
    </location>
    <ligand>
        <name>Zn(2+)</name>
        <dbReference type="ChEBI" id="CHEBI:29105"/>
        <label>1</label>
    </ligand>
</feature>
<feature type="binding site" evidence="8">
    <location>
        <position position="134"/>
    </location>
    <ligand>
        <name>Zn(2+)</name>
        <dbReference type="ChEBI" id="CHEBI:29105"/>
        <label>2</label>
    </ligand>
</feature>
<dbReference type="InterPro" id="IPR001222">
    <property type="entry name" value="Znf_TFIIS"/>
</dbReference>
<dbReference type="CDD" id="cd10507">
    <property type="entry name" value="Zn-ribbon_RPA12"/>
    <property type="match status" value="1"/>
</dbReference>
<dbReference type="Proteomes" id="UP000078595">
    <property type="component" value="Chromosome 10"/>
</dbReference>
<dbReference type="Gene3D" id="2.20.25.10">
    <property type="match status" value="1"/>
</dbReference>
<proteinExistence type="inferred from homology"/>
<keyword evidence="15" id="KW-1185">Reference proteome</keyword>
<evidence type="ECO:0000256" key="4">
    <source>
        <dbReference type="ARBA" id="ARBA00022771"/>
    </source>
</evidence>
<reference evidence="14" key="3">
    <citation type="submission" date="2024-02" db="EMBL/GenBank/DDBJ databases">
        <title>Comparative genomics of Cryptococcus and Kwoniella reveals pathogenesis evolution and contrasting modes of karyotype evolution via chromosome fusion or intercentromeric recombination.</title>
        <authorList>
            <person name="Coelho M.A."/>
            <person name="David-Palma M."/>
            <person name="Shea T."/>
            <person name="Bowers K."/>
            <person name="McGinley-Smith S."/>
            <person name="Mohammad A.W."/>
            <person name="Gnirke A."/>
            <person name="Yurkov A.M."/>
            <person name="Nowrousian M."/>
            <person name="Sun S."/>
            <person name="Cuomo C.A."/>
            <person name="Heitman J."/>
        </authorList>
    </citation>
    <scope>NUCLEOTIDE SEQUENCE</scope>
    <source>
        <strain evidence="14">CBS 10117</strain>
    </source>
</reference>
<feature type="binding site" evidence="8">
    <location>
        <position position="26"/>
    </location>
    <ligand>
        <name>Zn(2+)</name>
        <dbReference type="ChEBI" id="CHEBI:29105"/>
        <label>1</label>
    </ligand>
</feature>
<dbReference type="GO" id="GO:0006363">
    <property type="term" value="P:termination of RNA polymerase I transcription"/>
    <property type="evidence" value="ECO:0007669"/>
    <property type="project" value="TreeGrafter"/>
</dbReference>
<dbReference type="InterPro" id="IPR034004">
    <property type="entry name" value="Zn_ribbon_RPA12_C"/>
</dbReference>
<feature type="region of interest" description="Disordered" evidence="11">
    <location>
        <begin position="50"/>
        <end position="72"/>
    </location>
</feature>
<dbReference type="EMBL" id="CP144539">
    <property type="protein sequence ID" value="WWC65252.1"/>
    <property type="molecule type" value="Genomic_DNA"/>
</dbReference>
<accession>A0A1A5ZVX7</accession>
<dbReference type="PANTHER" id="PTHR11239">
    <property type="entry name" value="DNA-DIRECTED RNA POLYMERASE"/>
    <property type="match status" value="1"/>
</dbReference>
<evidence type="ECO:0000256" key="3">
    <source>
        <dbReference type="ARBA" id="ARBA00022723"/>
    </source>
</evidence>
<protein>
    <recommendedName>
        <fullName evidence="7">DNA-directed RNA polymerase subunit</fullName>
    </recommendedName>
</protein>
<name>A0A1A5ZVX7_9TREE</name>
<dbReference type="EMBL" id="KI894036">
    <property type="protein sequence ID" value="OBR81959.1"/>
    <property type="molecule type" value="Genomic_DNA"/>
</dbReference>
<evidence type="ECO:0000256" key="5">
    <source>
        <dbReference type="ARBA" id="ARBA00022833"/>
    </source>
</evidence>
<dbReference type="KEGG" id="kdj:28971571"/>
<dbReference type="SMART" id="SM00440">
    <property type="entry name" value="ZnF_C2C2"/>
    <property type="match status" value="1"/>
</dbReference>
<comment type="subcellular location">
    <subcellularLocation>
        <location evidence="1">Nucleus</location>
        <location evidence="1">Nucleolus</location>
    </subcellularLocation>
</comment>
<feature type="compositionally biased region" description="Polar residues" evidence="11">
    <location>
        <begin position="56"/>
        <end position="72"/>
    </location>
</feature>
<evidence type="ECO:0000256" key="6">
    <source>
        <dbReference type="ARBA" id="ARBA00023242"/>
    </source>
</evidence>
<dbReference type="GO" id="GO:0055029">
    <property type="term" value="C:nuclear DNA-directed RNA polymerase complex"/>
    <property type="evidence" value="ECO:0007669"/>
    <property type="project" value="UniProtKB-ARBA"/>
</dbReference>
<evidence type="ECO:0000256" key="8">
    <source>
        <dbReference type="PIRSR" id="PIRSR005586-1"/>
    </source>
</evidence>
<dbReference type="SUPFAM" id="SSF57783">
    <property type="entry name" value="Zinc beta-ribbon"/>
    <property type="match status" value="1"/>
</dbReference>
<feature type="binding site" evidence="8">
    <location>
        <position position="131"/>
    </location>
    <ligand>
        <name>Zn(2+)</name>
        <dbReference type="ChEBI" id="CHEBI:29105"/>
        <label>2</label>
    </ligand>
</feature>
<comment type="function">
    <text evidence="7">DNA-dependent RNA polymerase catalyzes the transcription of DNA into RNA using the four ribonucleoside triphosphates as substrates.</text>
</comment>
<feature type="binding site" evidence="8">
    <location>
        <position position="103"/>
    </location>
    <ligand>
        <name>Zn(2+)</name>
        <dbReference type="ChEBI" id="CHEBI:29105"/>
        <label>2</label>
    </ligand>
</feature>
<dbReference type="STRING" id="1296121.A0A1A5ZVX7"/>
<dbReference type="VEuPathDB" id="FungiDB:I303_07872"/>
<evidence type="ECO:0000256" key="7">
    <source>
        <dbReference type="PIRNR" id="PIRNR005586"/>
    </source>
</evidence>
<evidence type="ECO:0000256" key="1">
    <source>
        <dbReference type="ARBA" id="ARBA00004604"/>
    </source>
</evidence>
<feature type="domain" description="TFIIS-type" evidence="12">
    <location>
        <begin position="99"/>
        <end position="139"/>
    </location>
</feature>
<evidence type="ECO:0000259" key="12">
    <source>
        <dbReference type="PROSITE" id="PS51133"/>
    </source>
</evidence>
<reference evidence="13" key="1">
    <citation type="submission" date="2013-07" db="EMBL/GenBank/DDBJ databases">
        <title>The Genome Sequence of Cryptococcus dejecticola CBS10117.</title>
        <authorList>
            <consortium name="The Broad Institute Genome Sequencing Platform"/>
            <person name="Cuomo C."/>
            <person name="Litvintseva A."/>
            <person name="Chen Y."/>
            <person name="Heitman J."/>
            <person name="Sun S."/>
            <person name="Springer D."/>
            <person name="Dromer F."/>
            <person name="Young S.K."/>
            <person name="Zeng Q."/>
            <person name="Gargeya S."/>
            <person name="Fitzgerald M."/>
            <person name="Abouelleil A."/>
            <person name="Alvarado L."/>
            <person name="Berlin A.M."/>
            <person name="Chapman S.B."/>
            <person name="Dewar J."/>
            <person name="Goldberg J."/>
            <person name="Griggs A."/>
            <person name="Gujja S."/>
            <person name="Hansen M."/>
            <person name="Howarth C."/>
            <person name="Imamovic A."/>
            <person name="Larimer J."/>
            <person name="McCowan C."/>
            <person name="Murphy C."/>
            <person name="Pearson M."/>
            <person name="Priest M."/>
            <person name="Roberts A."/>
            <person name="Saif S."/>
            <person name="Shea T."/>
            <person name="Sykes S."/>
            <person name="Wortman J."/>
            <person name="Nusbaum C."/>
            <person name="Birren B."/>
        </authorList>
    </citation>
    <scope>NUCLEOTIDE SEQUENCE [LARGE SCALE GENOMIC DNA]</scope>
    <source>
        <strain evidence="13">CBS 10117</strain>
    </source>
</reference>
<keyword evidence="6 7" id="KW-0539">Nucleus</keyword>
<dbReference type="RefSeq" id="XP_018259801.1">
    <property type="nucleotide sequence ID" value="XM_018411133.1"/>
</dbReference>
<dbReference type="Pfam" id="PF01096">
    <property type="entry name" value="Zn_ribbon_TFIIS"/>
    <property type="match status" value="1"/>
</dbReference>
<reference evidence="14" key="2">
    <citation type="submission" date="2013-07" db="EMBL/GenBank/DDBJ databases">
        <authorList>
            <consortium name="The Broad Institute Genome Sequencing Platform"/>
            <person name="Cuomo C."/>
            <person name="Litvintseva A."/>
            <person name="Chen Y."/>
            <person name="Heitman J."/>
            <person name="Sun S."/>
            <person name="Springer D."/>
            <person name="Dromer F."/>
            <person name="Young S.K."/>
            <person name="Zeng Q."/>
            <person name="Gargeya S."/>
            <person name="Fitzgerald M."/>
            <person name="Abouelleil A."/>
            <person name="Alvarado L."/>
            <person name="Berlin A.M."/>
            <person name="Chapman S.B."/>
            <person name="Dewar J."/>
            <person name="Goldberg J."/>
            <person name="Griggs A."/>
            <person name="Gujja S."/>
            <person name="Hansen M."/>
            <person name="Howarth C."/>
            <person name="Imamovic A."/>
            <person name="Larimer J."/>
            <person name="McCowan C."/>
            <person name="Murphy C."/>
            <person name="Pearson M."/>
            <person name="Priest M."/>
            <person name="Roberts A."/>
            <person name="Saif S."/>
            <person name="Shea T."/>
            <person name="Sykes S."/>
            <person name="Wortman J."/>
            <person name="Nusbaum C."/>
            <person name="Birren B."/>
        </authorList>
    </citation>
    <scope>NUCLEOTIDE SEQUENCE</scope>
    <source>
        <strain evidence="14">CBS 10117</strain>
    </source>
</reference>
<gene>
    <name evidence="13" type="ORF">I303_07872</name>
    <name evidence="14" type="ORF">I303_107869</name>
</gene>
<dbReference type="PROSITE" id="PS51133">
    <property type="entry name" value="ZF_TFIIS_2"/>
    <property type="match status" value="1"/>
</dbReference>
<keyword evidence="3 8" id="KW-0479">Metal-binding</keyword>
<evidence type="ECO:0000256" key="10">
    <source>
        <dbReference type="RuleBase" id="RU003474"/>
    </source>
</evidence>
<dbReference type="InterPro" id="IPR001529">
    <property type="entry name" value="Zn_ribbon_RPB9"/>
</dbReference>